<feature type="compositionally biased region" description="Polar residues" evidence="1">
    <location>
        <begin position="15"/>
        <end position="25"/>
    </location>
</feature>
<dbReference type="InParanoid" id="A0A059AL79"/>
<accession>A0A059AL79</accession>
<proteinExistence type="predicted"/>
<sequence>MPSSLPTTKEHSQQERAGTSHSTVLQECTERVNLDSRLSVAKLSVAEAPTVNTWKMENPHNMIVTRLSDKAKPENYTTTHGKELALRQTIKWNRLVLPGE</sequence>
<name>A0A059AL79_EUCGR</name>
<dbReference type="EMBL" id="KK198761">
    <property type="protein sequence ID" value="KCW54170.1"/>
    <property type="molecule type" value="Genomic_DNA"/>
</dbReference>
<reference evidence="2" key="1">
    <citation type="submission" date="2013-07" db="EMBL/GenBank/DDBJ databases">
        <title>The genome of Eucalyptus grandis.</title>
        <authorList>
            <person name="Schmutz J."/>
            <person name="Hayes R."/>
            <person name="Myburg A."/>
            <person name="Tuskan G."/>
            <person name="Grattapaglia D."/>
            <person name="Rokhsar D.S."/>
        </authorList>
    </citation>
    <scope>NUCLEOTIDE SEQUENCE</scope>
    <source>
        <tissue evidence="2">Leaf extractions</tissue>
    </source>
</reference>
<evidence type="ECO:0000256" key="1">
    <source>
        <dbReference type="SAM" id="MobiDB-lite"/>
    </source>
</evidence>
<evidence type="ECO:0000313" key="2">
    <source>
        <dbReference type="EMBL" id="KCW54170.1"/>
    </source>
</evidence>
<feature type="region of interest" description="Disordered" evidence="1">
    <location>
        <begin position="1"/>
        <end position="25"/>
    </location>
</feature>
<gene>
    <name evidence="2" type="ORF">EUGRSUZ_I00148</name>
</gene>
<dbReference type="Gramene" id="KCW54170">
    <property type="protein sequence ID" value="KCW54170"/>
    <property type="gene ID" value="EUGRSUZ_I00148"/>
</dbReference>
<organism evidence="2">
    <name type="scientific">Eucalyptus grandis</name>
    <name type="common">Flooded gum</name>
    <dbReference type="NCBI Taxonomy" id="71139"/>
    <lineage>
        <taxon>Eukaryota</taxon>
        <taxon>Viridiplantae</taxon>
        <taxon>Streptophyta</taxon>
        <taxon>Embryophyta</taxon>
        <taxon>Tracheophyta</taxon>
        <taxon>Spermatophyta</taxon>
        <taxon>Magnoliopsida</taxon>
        <taxon>eudicotyledons</taxon>
        <taxon>Gunneridae</taxon>
        <taxon>Pentapetalae</taxon>
        <taxon>rosids</taxon>
        <taxon>malvids</taxon>
        <taxon>Myrtales</taxon>
        <taxon>Myrtaceae</taxon>
        <taxon>Myrtoideae</taxon>
        <taxon>Eucalypteae</taxon>
        <taxon>Eucalyptus</taxon>
    </lineage>
</organism>
<dbReference type="AlphaFoldDB" id="A0A059AL79"/>
<protein>
    <submittedName>
        <fullName evidence="2">Uncharacterized protein</fullName>
    </submittedName>
</protein>